<dbReference type="InterPro" id="IPR010415">
    <property type="entry name" value="LpxI_C"/>
</dbReference>
<dbReference type="Pfam" id="PF17930">
    <property type="entry name" value="LpxI_N"/>
    <property type="match status" value="1"/>
</dbReference>
<gene>
    <name evidence="3" type="ORF">PSQ90_16970</name>
</gene>
<dbReference type="PANTHER" id="PTHR39962">
    <property type="entry name" value="BLL4848 PROTEIN"/>
    <property type="match status" value="1"/>
</dbReference>
<reference evidence="3 4" key="1">
    <citation type="submission" date="2023-02" db="EMBL/GenBank/DDBJ databases">
        <title>Devosia chondri sp. nov., isolated from the phycosphere of marine algae.</title>
        <authorList>
            <person name="Kim J.M."/>
            <person name="Lee J.K."/>
            <person name="Choi B.J."/>
            <person name="Bayburt H."/>
            <person name="Jeon C.O."/>
        </authorList>
    </citation>
    <scope>NUCLEOTIDE SEQUENCE [LARGE SCALE GENOMIC DNA]</scope>
    <source>
        <strain evidence="3 4">G2-5</strain>
    </source>
</reference>
<dbReference type="Proteomes" id="UP001222118">
    <property type="component" value="Chromosome"/>
</dbReference>
<accession>A0ABY7YXE1</accession>
<dbReference type="RefSeq" id="WP_282211415.1">
    <property type="nucleotide sequence ID" value="NZ_CP118247.1"/>
</dbReference>
<evidence type="ECO:0000259" key="1">
    <source>
        <dbReference type="Pfam" id="PF06230"/>
    </source>
</evidence>
<dbReference type="EMBL" id="CP118247">
    <property type="protein sequence ID" value="WDR05897.1"/>
    <property type="molecule type" value="Genomic_DNA"/>
</dbReference>
<dbReference type="Gene3D" id="3.40.140.80">
    <property type="match status" value="1"/>
</dbReference>
<name>A0ABY7YXE1_9HYPH</name>
<keyword evidence="4" id="KW-1185">Reference proteome</keyword>
<evidence type="ECO:0000259" key="2">
    <source>
        <dbReference type="Pfam" id="PF17930"/>
    </source>
</evidence>
<organism evidence="3 4">
    <name type="scientific">Devosia rhodophyticola</name>
    <dbReference type="NCBI Taxonomy" id="3026423"/>
    <lineage>
        <taxon>Bacteria</taxon>
        <taxon>Pseudomonadati</taxon>
        <taxon>Pseudomonadota</taxon>
        <taxon>Alphaproteobacteria</taxon>
        <taxon>Hyphomicrobiales</taxon>
        <taxon>Devosiaceae</taxon>
        <taxon>Devosia</taxon>
    </lineage>
</organism>
<protein>
    <submittedName>
        <fullName evidence="3">LpxI family protein</fullName>
    </submittedName>
</protein>
<evidence type="ECO:0000313" key="3">
    <source>
        <dbReference type="EMBL" id="WDR05897.1"/>
    </source>
</evidence>
<dbReference type="InterPro" id="IPR043167">
    <property type="entry name" value="LpxI_C_sf"/>
</dbReference>
<sequence>MSIFAGSGDLVPHAVAAAKAAGYKVQVLTLTSRTDLAGVKVVAADIANPLGIIWSLKIFRTSHIILAGGIHLPDKARQDLIRFAQGLDTADAAAVPVGDAALAGLGSVLKKMTGAQLVGIEEIAPELLANRGLMCGPEFNANIEPSLAQALETAKAIGALDIGQAVVLSGMRVIAVEDIGGTDALIARVGELVRDGLAGDGSTPLVLAKAMKPQQPAFADLPAIGPTTIENCARNGISIVAVEAGHSLVINRTGVAEYADRHGVTVVGMPLNHG</sequence>
<feature type="domain" description="LpxI N-terminal" evidence="2">
    <location>
        <begin position="3"/>
        <end position="127"/>
    </location>
</feature>
<proteinExistence type="predicted"/>
<evidence type="ECO:0000313" key="4">
    <source>
        <dbReference type="Proteomes" id="UP001222118"/>
    </source>
</evidence>
<feature type="domain" description="LpxI C-terminal" evidence="1">
    <location>
        <begin position="131"/>
        <end position="267"/>
    </location>
</feature>
<dbReference type="InterPro" id="IPR041255">
    <property type="entry name" value="LpxI_N"/>
</dbReference>
<dbReference type="PANTHER" id="PTHR39962:SF1">
    <property type="entry name" value="LPXI FAMILY PROTEIN"/>
    <property type="match status" value="1"/>
</dbReference>
<dbReference type="Pfam" id="PF06230">
    <property type="entry name" value="LpxI_C"/>
    <property type="match status" value="1"/>
</dbReference>
<dbReference type="InterPro" id="IPR053174">
    <property type="entry name" value="LpxI"/>
</dbReference>
<dbReference type="Gene3D" id="3.40.50.20">
    <property type="match status" value="1"/>
</dbReference>